<dbReference type="GO" id="GO:0003735">
    <property type="term" value="F:structural constituent of ribosome"/>
    <property type="evidence" value="ECO:0007669"/>
    <property type="project" value="InterPro"/>
</dbReference>
<comment type="caution">
    <text evidence="5">The sequence shown here is derived from an EMBL/GenBank/DDBJ whole genome shotgun (WGS) entry which is preliminary data.</text>
</comment>
<gene>
    <name evidence="5" type="ORF">HPB48_023162</name>
</gene>
<dbReference type="GO" id="GO:0006412">
    <property type="term" value="P:translation"/>
    <property type="evidence" value="ECO:0007669"/>
    <property type="project" value="InterPro"/>
</dbReference>
<dbReference type="SMART" id="SM01393">
    <property type="entry name" value="Ribosomal_L32e"/>
    <property type="match status" value="1"/>
</dbReference>
<sequence length="136" mass="15810">MATINYKWDAVEMRAKTSREGMPALQQVEFICLAKAVAASNCPKPKGIDNRVRRHFKGQYLIPNIGYGGNKKTKHIFPNGFRKVVVHNMRGGSRQHQYRLKEHLFFFNFLPQTPLCNHWSNKKWRQENPATGNTIR</sequence>
<dbReference type="EMBL" id="JABSTR010000018">
    <property type="protein sequence ID" value="KAH9382614.1"/>
    <property type="molecule type" value="Genomic_DNA"/>
</dbReference>
<comment type="similarity">
    <text evidence="1">Belongs to the eukaryotic ribosomal protein eL32 family.</text>
</comment>
<dbReference type="VEuPathDB" id="VectorBase:HLOH_047311"/>
<dbReference type="Pfam" id="PF01655">
    <property type="entry name" value="Ribosomal_L32e"/>
    <property type="match status" value="1"/>
</dbReference>
<dbReference type="InterPro" id="IPR036351">
    <property type="entry name" value="Ribosomal_eL32_sf"/>
</dbReference>
<dbReference type="PANTHER" id="PTHR23413:SF1">
    <property type="entry name" value="RIBOSOMAL PROTEIN L32"/>
    <property type="match status" value="1"/>
</dbReference>
<proteinExistence type="inferred from homology"/>
<evidence type="ECO:0000256" key="2">
    <source>
        <dbReference type="ARBA" id="ARBA00022980"/>
    </source>
</evidence>
<evidence type="ECO:0000313" key="5">
    <source>
        <dbReference type="EMBL" id="KAH9382614.1"/>
    </source>
</evidence>
<keyword evidence="3" id="KW-0687">Ribonucleoprotein</keyword>
<name>A0A9J6GVX7_HAELO</name>
<keyword evidence="6" id="KW-1185">Reference proteome</keyword>
<dbReference type="SUPFAM" id="SSF52042">
    <property type="entry name" value="Ribosomal protein L32e"/>
    <property type="match status" value="1"/>
</dbReference>
<accession>A0A9J6GVX7</accession>
<dbReference type="Proteomes" id="UP000821853">
    <property type="component" value="Unassembled WGS sequence"/>
</dbReference>
<dbReference type="GO" id="GO:0022625">
    <property type="term" value="C:cytosolic large ribosomal subunit"/>
    <property type="evidence" value="ECO:0007669"/>
    <property type="project" value="TreeGrafter"/>
</dbReference>
<organism evidence="5 6">
    <name type="scientific">Haemaphysalis longicornis</name>
    <name type="common">Bush tick</name>
    <dbReference type="NCBI Taxonomy" id="44386"/>
    <lineage>
        <taxon>Eukaryota</taxon>
        <taxon>Metazoa</taxon>
        <taxon>Ecdysozoa</taxon>
        <taxon>Arthropoda</taxon>
        <taxon>Chelicerata</taxon>
        <taxon>Arachnida</taxon>
        <taxon>Acari</taxon>
        <taxon>Parasitiformes</taxon>
        <taxon>Ixodida</taxon>
        <taxon>Ixodoidea</taxon>
        <taxon>Ixodidae</taxon>
        <taxon>Haemaphysalinae</taxon>
        <taxon>Haemaphysalis</taxon>
    </lineage>
</organism>
<protein>
    <recommendedName>
        <fullName evidence="4">60S ribosomal protein L32</fullName>
    </recommendedName>
</protein>
<evidence type="ECO:0000313" key="6">
    <source>
        <dbReference type="Proteomes" id="UP000821853"/>
    </source>
</evidence>
<reference evidence="5 6" key="1">
    <citation type="journal article" date="2020" name="Cell">
        <title>Large-Scale Comparative Analyses of Tick Genomes Elucidate Their Genetic Diversity and Vector Capacities.</title>
        <authorList>
            <consortium name="Tick Genome and Microbiome Consortium (TIGMIC)"/>
            <person name="Jia N."/>
            <person name="Wang J."/>
            <person name="Shi W."/>
            <person name="Du L."/>
            <person name="Sun Y."/>
            <person name="Zhan W."/>
            <person name="Jiang J.F."/>
            <person name="Wang Q."/>
            <person name="Zhang B."/>
            <person name="Ji P."/>
            <person name="Bell-Sakyi L."/>
            <person name="Cui X.M."/>
            <person name="Yuan T.T."/>
            <person name="Jiang B.G."/>
            <person name="Yang W.F."/>
            <person name="Lam T.T."/>
            <person name="Chang Q.C."/>
            <person name="Ding S.J."/>
            <person name="Wang X.J."/>
            <person name="Zhu J.G."/>
            <person name="Ruan X.D."/>
            <person name="Zhao L."/>
            <person name="Wei J.T."/>
            <person name="Ye R.Z."/>
            <person name="Que T.C."/>
            <person name="Du C.H."/>
            <person name="Zhou Y.H."/>
            <person name="Cheng J.X."/>
            <person name="Dai P.F."/>
            <person name="Guo W.B."/>
            <person name="Han X.H."/>
            <person name="Huang E.J."/>
            <person name="Li L.F."/>
            <person name="Wei W."/>
            <person name="Gao Y.C."/>
            <person name="Liu J.Z."/>
            <person name="Shao H.Z."/>
            <person name="Wang X."/>
            <person name="Wang C.C."/>
            <person name="Yang T.C."/>
            <person name="Huo Q.B."/>
            <person name="Li W."/>
            <person name="Chen H.Y."/>
            <person name="Chen S.E."/>
            <person name="Zhou L.G."/>
            <person name="Ni X.B."/>
            <person name="Tian J.H."/>
            <person name="Sheng Y."/>
            <person name="Liu T."/>
            <person name="Pan Y.S."/>
            <person name="Xia L.Y."/>
            <person name="Li J."/>
            <person name="Zhao F."/>
            <person name="Cao W.C."/>
        </authorList>
    </citation>
    <scope>NUCLEOTIDE SEQUENCE [LARGE SCALE GENOMIC DNA]</scope>
    <source>
        <strain evidence="5">HaeL-2018</strain>
    </source>
</reference>
<evidence type="ECO:0000256" key="1">
    <source>
        <dbReference type="ARBA" id="ARBA00008431"/>
    </source>
</evidence>
<dbReference type="InterPro" id="IPR001515">
    <property type="entry name" value="Ribosomal_eL32"/>
</dbReference>
<evidence type="ECO:0000256" key="3">
    <source>
        <dbReference type="ARBA" id="ARBA00023274"/>
    </source>
</evidence>
<dbReference type="AlphaFoldDB" id="A0A9J6GVX7"/>
<dbReference type="OrthoDB" id="268693at2759"/>
<keyword evidence="2" id="KW-0689">Ribosomal protein</keyword>
<dbReference type="PANTHER" id="PTHR23413">
    <property type="entry name" value="60S RIBOSOMAL PROTEIN L32 AND DNA-DIRECTED RNA POLYMERASE II, SUBUNIT N"/>
    <property type="match status" value="1"/>
</dbReference>
<evidence type="ECO:0000256" key="4">
    <source>
        <dbReference type="ARBA" id="ARBA00035335"/>
    </source>
</evidence>